<reference evidence="3" key="1">
    <citation type="submission" date="2021-01" db="EMBL/GenBank/DDBJ databases">
        <authorList>
            <person name="Corre E."/>
            <person name="Pelletier E."/>
            <person name="Niang G."/>
            <person name="Scheremetjew M."/>
            <person name="Finn R."/>
            <person name="Kale V."/>
            <person name="Holt S."/>
            <person name="Cochrane G."/>
            <person name="Meng A."/>
            <person name="Brown T."/>
            <person name="Cohen L."/>
        </authorList>
    </citation>
    <scope>NUCLEOTIDE SEQUENCE</scope>
    <source>
        <strain evidence="3">RCC1693</strain>
    </source>
</reference>
<feature type="domain" description="IRS-type PTB" evidence="2">
    <location>
        <begin position="80"/>
        <end position="162"/>
    </location>
</feature>
<dbReference type="Pfam" id="PF02174">
    <property type="entry name" value="IRS"/>
    <property type="match status" value="1"/>
</dbReference>
<protein>
    <recommendedName>
        <fullName evidence="2">IRS-type PTB domain-containing protein</fullName>
    </recommendedName>
</protein>
<dbReference type="SUPFAM" id="SSF50729">
    <property type="entry name" value="PH domain-like"/>
    <property type="match status" value="1"/>
</dbReference>
<proteinExistence type="predicted"/>
<feature type="region of interest" description="Disordered" evidence="1">
    <location>
        <begin position="32"/>
        <end position="57"/>
    </location>
</feature>
<gene>
    <name evidence="3" type="ORF">FPAR1323_LOCUS4625</name>
</gene>
<organism evidence="3">
    <name type="scientific">Florenciella parvula</name>
    <dbReference type="NCBI Taxonomy" id="236787"/>
    <lineage>
        <taxon>Eukaryota</taxon>
        <taxon>Sar</taxon>
        <taxon>Stramenopiles</taxon>
        <taxon>Ochrophyta</taxon>
        <taxon>Dictyochophyceae</taxon>
        <taxon>Florenciellales</taxon>
        <taxon>Florenciella</taxon>
    </lineage>
</organism>
<dbReference type="EMBL" id="HBGT01008508">
    <property type="protein sequence ID" value="CAD9399680.1"/>
    <property type="molecule type" value="Transcribed_RNA"/>
</dbReference>
<sequence length="348" mass="36874">MGAGASAAQTTAQAAAASGAGGPMVVEIKKGKSKRGGGAAASPVSTQELANREGQGKGRNLGAEYTVSLVKPALAGIEKGQQCILRIAYEALALVTADDKKTPLTIFKYQDIICWGSNTSVFQFKVFGHVFGKAKNDFEAIMFSTKKGKEIETVTLASVKSLMVDMDREGVSKDDFKLLKGILQNWDMDADEAGWFGTVRQFASSRAYTSHQGVELLQIMKQVNPFELIELACFLYDNILNRDSFQMLLNVFDDPADRDNIIHRLKLSSRPGLKDAGRKKSVALLQADCPNGLEGDPTTMAAPMPVEKSSSTEAGSAGGSGDGTSAAPEKPPKPAVPAPAPSDGAKPT</sequence>
<evidence type="ECO:0000256" key="1">
    <source>
        <dbReference type="SAM" id="MobiDB-lite"/>
    </source>
</evidence>
<dbReference type="InterPro" id="IPR002404">
    <property type="entry name" value="IRS_PTB"/>
</dbReference>
<evidence type="ECO:0000313" key="3">
    <source>
        <dbReference type="EMBL" id="CAD9399680.1"/>
    </source>
</evidence>
<feature type="region of interest" description="Disordered" evidence="1">
    <location>
        <begin position="288"/>
        <end position="348"/>
    </location>
</feature>
<accession>A0A7S2BKJ7</accession>
<evidence type="ECO:0000259" key="2">
    <source>
        <dbReference type="Pfam" id="PF02174"/>
    </source>
</evidence>
<dbReference type="AlphaFoldDB" id="A0A7S2BKJ7"/>
<name>A0A7S2BKJ7_9STRA</name>